<reference evidence="2 3" key="1">
    <citation type="submission" date="2019-06" db="EMBL/GenBank/DDBJ databases">
        <title>Draft genome sequence of Clostridium diolis DSM 15410.</title>
        <authorList>
            <person name="Kobayashi H."/>
            <person name="Tanizawa Y."/>
            <person name="Tohno M."/>
        </authorList>
    </citation>
    <scope>NUCLEOTIDE SEQUENCE [LARGE SCALE GENOMIC DNA]</scope>
    <source>
        <strain evidence="2 3">DSM 15410</strain>
    </source>
</reference>
<evidence type="ECO:0000313" key="2">
    <source>
        <dbReference type="EMBL" id="GEA30300.1"/>
    </source>
</evidence>
<sequence length="61" mass="7159">MVDIINYLYNMVLFLLWGCLFISVAVVGYIIGIIKYAKKFIVLNQELEKIKFNNMVNKENI</sequence>
<organism evidence="2 3">
    <name type="scientific">Clostridium diolis</name>
    <dbReference type="NCBI Taxonomy" id="223919"/>
    <lineage>
        <taxon>Bacteria</taxon>
        <taxon>Bacillati</taxon>
        <taxon>Bacillota</taxon>
        <taxon>Clostridia</taxon>
        <taxon>Eubacteriales</taxon>
        <taxon>Clostridiaceae</taxon>
        <taxon>Clostridium</taxon>
    </lineage>
</organism>
<keyword evidence="1" id="KW-0812">Transmembrane</keyword>
<keyword evidence="3" id="KW-1185">Reference proteome</keyword>
<evidence type="ECO:0000313" key="3">
    <source>
        <dbReference type="Proteomes" id="UP000325212"/>
    </source>
</evidence>
<evidence type="ECO:0008006" key="4">
    <source>
        <dbReference type="Google" id="ProtNLM"/>
    </source>
</evidence>
<evidence type="ECO:0000256" key="1">
    <source>
        <dbReference type="SAM" id="Phobius"/>
    </source>
</evidence>
<name>A0AAV3VXM4_9CLOT</name>
<proteinExistence type="predicted"/>
<gene>
    <name evidence="2" type="ORF">CDIOL_12230</name>
</gene>
<dbReference type="Proteomes" id="UP000325212">
    <property type="component" value="Unassembled WGS sequence"/>
</dbReference>
<keyword evidence="1" id="KW-1133">Transmembrane helix</keyword>
<keyword evidence="1" id="KW-0472">Membrane</keyword>
<dbReference type="AlphaFoldDB" id="A0AAV3VXM4"/>
<dbReference type="RefSeq" id="WP_039773045.1">
    <property type="nucleotide sequence ID" value="NZ_BJLA01000003.1"/>
</dbReference>
<accession>A0AAV3VXM4</accession>
<feature type="transmembrane region" description="Helical" evidence="1">
    <location>
        <begin position="12"/>
        <end position="34"/>
    </location>
</feature>
<dbReference type="EMBL" id="BJLA01000003">
    <property type="protein sequence ID" value="GEA30300.1"/>
    <property type="molecule type" value="Genomic_DNA"/>
</dbReference>
<comment type="caution">
    <text evidence="2">The sequence shown here is derived from an EMBL/GenBank/DDBJ whole genome shotgun (WGS) entry which is preliminary data.</text>
</comment>
<protein>
    <recommendedName>
        <fullName evidence="4">DUF4083 domain-containing protein</fullName>
    </recommendedName>
</protein>